<dbReference type="InterPro" id="IPR001633">
    <property type="entry name" value="EAL_dom"/>
</dbReference>
<reference evidence="2 3" key="1">
    <citation type="submission" date="2019-09" db="EMBL/GenBank/DDBJ databases">
        <authorList>
            <consortium name="NARMS: The National Antimicrobial Resistance Monitoring System"/>
        </authorList>
    </citation>
    <scope>NUCLEOTIDE SEQUENCE [LARGE SCALE GENOMIC DNA]</scope>
    <source>
        <strain evidence="2 3">FSIS11923834</strain>
    </source>
</reference>
<dbReference type="Proteomes" id="UP000533482">
    <property type="component" value="Unassembled WGS sequence"/>
</dbReference>
<protein>
    <submittedName>
        <fullName evidence="2">EAL domain-containing protein</fullName>
    </submittedName>
</protein>
<evidence type="ECO:0000313" key="2">
    <source>
        <dbReference type="EMBL" id="EFE8675851.1"/>
    </source>
</evidence>
<name>A0A8S7N414_ECOLX</name>
<accession>A0A8S7N414</accession>
<proteinExistence type="predicted"/>
<organism evidence="2 3">
    <name type="scientific">Escherichia coli</name>
    <dbReference type="NCBI Taxonomy" id="562"/>
    <lineage>
        <taxon>Bacteria</taxon>
        <taxon>Pseudomonadati</taxon>
        <taxon>Pseudomonadota</taxon>
        <taxon>Gammaproteobacteria</taxon>
        <taxon>Enterobacterales</taxon>
        <taxon>Enterobacteriaceae</taxon>
        <taxon>Escherichia</taxon>
    </lineage>
</organism>
<dbReference type="EMBL" id="AASOHJ010000043">
    <property type="protein sequence ID" value="EFE8675851.1"/>
    <property type="molecule type" value="Genomic_DNA"/>
</dbReference>
<dbReference type="InterPro" id="IPR035919">
    <property type="entry name" value="EAL_sf"/>
</dbReference>
<sequence length="205" mass="23909">MNYKLEPIVDLTESIIGYEILTEVDSFSSFNSLKKCEKMKILKEQIKIAENISNTNNNILISINLDSSTIFDVSEDEKCLSRLKKTPNIRLEINEDIKIKPIEFQKLMKCFDGIFLWLDDFDDKQEWRLINLKNIEAIKIDKYFLWGNEATTRFSNLVKTINIAGKKIICEGVNTSLRVDYLKSFNIWGMQGYLYPKTNIRLSSQ</sequence>
<dbReference type="Pfam" id="PF00563">
    <property type="entry name" value="EAL"/>
    <property type="match status" value="1"/>
</dbReference>
<dbReference type="RefSeq" id="WP_021536663.1">
    <property type="nucleotide sequence ID" value="NZ_CASDNS010000056.1"/>
</dbReference>
<evidence type="ECO:0000259" key="1">
    <source>
        <dbReference type="SMART" id="SM00052"/>
    </source>
</evidence>
<feature type="domain" description="EAL" evidence="1">
    <location>
        <begin position="3"/>
        <end position="201"/>
    </location>
</feature>
<dbReference type="AlphaFoldDB" id="A0A8S7N414"/>
<evidence type="ECO:0000313" key="3">
    <source>
        <dbReference type="Proteomes" id="UP000533482"/>
    </source>
</evidence>
<gene>
    <name evidence="2" type="ORF">F7N46_22525</name>
</gene>
<dbReference type="SMART" id="SM00052">
    <property type="entry name" value="EAL"/>
    <property type="match status" value="1"/>
</dbReference>
<dbReference type="SUPFAM" id="SSF141868">
    <property type="entry name" value="EAL domain-like"/>
    <property type="match status" value="1"/>
</dbReference>
<comment type="caution">
    <text evidence="2">The sequence shown here is derived from an EMBL/GenBank/DDBJ whole genome shotgun (WGS) entry which is preliminary data.</text>
</comment>
<dbReference type="Gene3D" id="3.20.20.450">
    <property type="entry name" value="EAL domain"/>
    <property type="match status" value="1"/>
</dbReference>